<dbReference type="SUPFAM" id="SSF52317">
    <property type="entry name" value="Class I glutamine amidotransferase-like"/>
    <property type="match status" value="1"/>
</dbReference>
<dbReference type="PIRSF" id="PIRSF000495">
    <property type="entry name" value="Amidotransf_hisH"/>
    <property type="match status" value="1"/>
</dbReference>
<evidence type="ECO:0000256" key="10">
    <source>
        <dbReference type="HAMAP-Rule" id="MF_00278"/>
    </source>
</evidence>
<keyword evidence="6 10" id="KW-0368">Histidine biosynthesis</keyword>
<evidence type="ECO:0000256" key="1">
    <source>
        <dbReference type="ARBA" id="ARBA00005091"/>
    </source>
</evidence>
<comment type="catalytic activity">
    <reaction evidence="8 10">
        <text>5-[(5-phospho-1-deoxy-D-ribulos-1-ylimino)methylamino]-1-(5-phospho-beta-D-ribosyl)imidazole-4-carboxamide + L-glutamine = D-erythro-1-(imidazol-4-yl)glycerol 3-phosphate + 5-amino-1-(5-phospho-beta-D-ribosyl)imidazole-4-carboxamide + L-glutamate + H(+)</text>
        <dbReference type="Rhea" id="RHEA:24793"/>
        <dbReference type="ChEBI" id="CHEBI:15378"/>
        <dbReference type="ChEBI" id="CHEBI:29985"/>
        <dbReference type="ChEBI" id="CHEBI:58278"/>
        <dbReference type="ChEBI" id="CHEBI:58359"/>
        <dbReference type="ChEBI" id="CHEBI:58475"/>
        <dbReference type="ChEBI" id="CHEBI:58525"/>
        <dbReference type="EC" id="4.3.2.10"/>
    </reaction>
</comment>
<sequence length="197" mass="21279">MRVTLFDYGAGNLHSLIKALATTPGADVRVQEDPLRALDTDVLVLPGVGAFGSAAARLAPGREAMRKALDAGLPCLGICLGMQLLFEESDEGAGQGLGYFPGRVTRLAARHVPQIGWNDVEEDRALRSARLSTVYYAHSFVCRAVESREVVGWTTHEGDRFPASVRRGNVLGVQFHPEKSSQAGVRFVQAFLQEVSS</sequence>
<dbReference type="NCBIfam" id="TIGR01855">
    <property type="entry name" value="IMP_synth_hisH"/>
    <property type="match status" value="1"/>
</dbReference>
<accession>A0A3A8QKV6</accession>
<dbReference type="EMBL" id="RAWM01000033">
    <property type="protein sequence ID" value="RKH69429.1"/>
    <property type="molecule type" value="Genomic_DNA"/>
</dbReference>
<comment type="subunit">
    <text evidence="2 10">Heterodimer of HisH and HisF.</text>
</comment>
<dbReference type="GO" id="GO:0005737">
    <property type="term" value="C:cytoplasm"/>
    <property type="evidence" value="ECO:0007669"/>
    <property type="project" value="UniProtKB-SubCell"/>
</dbReference>
<dbReference type="RefSeq" id="WP_121770018.1">
    <property type="nucleotide sequence ID" value="NZ_RAWM01000033.1"/>
</dbReference>
<dbReference type="InterPro" id="IPR010139">
    <property type="entry name" value="Imidazole-glycPsynth_HisH"/>
</dbReference>
<dbReference type="PROSITE" id="PS51273">
    <property type="entry name" value="GATASE_TYPE_1"/>
    <property type="match status" value="1"/>
</dbReference>
<dbReference type="GO" id="GO:0016829">
    <property type="term" value="F:lyase activity"/>
    <property type="evidence" value="ECO:0007669"/>
    <property type="project" value="UniProtKB-KW"/>
</dbReference>
<comment type="pathway">
    <text evidence="1 10">Amino-acid biosynthesis; L-histidine biosynthesis; L-histidine from 5-phospho-alpha-D-ribose 1-diphosphate: step 5/9.</text>
</comment>
<comment type="caution">
    <text evidence="13">The sequence shown here is derived from an EMBL/GenBank/DDBJ whole genome shotgun (WGS) entry which is preliminary data.</text>
</comment>
<evidence type="ECO:0000313" key="13">
    <source>
        <dbReference type="EMBL" id="RKH69429.1"/>
    </source>
</evidence>
<dbReference type="InterPro" id="IPR029062">
    <property type="entry name" value="Class_I_gatase-like"/>
</dbReference>
<organism evidence="13 14">
    <name type="scientific">Corallococcus interemptor</name>
    <dbReference type="NCBI Taxonomy" id="2316720"/>
    <lineage>
        <taxon>Bacteria</taxon>
        <taxon>Pseudomonadati</taxon>
        <taxon>Myxococcota</taxon>
        <taxon>Myxococcia</taxon>
        <taxon>Myxococcales</taxon>
        <taxon>Cystobacterineae</taxon>
        <taxon>Myxococcaceae</taxon>
        <taxon>Corallococcus</taxon>
    </lineage>
</organism>
<comment type="catalytic activity">
    <reaction evidence="9 10">
        <text>L-glutamine + H2O = L-glutamate + NH4(+)</text>
        <dbReference type="Rhea" id="RHEA:15889"/>
        <dbReference type="ChEBI" id="CHEBI:15377"/>
        <dbReference type="ChEBI" id="CHEBI:28938"/>
        <dbReference type="ChEBI" id="CHEBI:29985"/>
        <dbReference type="ChEBI" id="CHEBI:58359"/>
        <dbReference type="EC" id="3.5.1.2"/>
    </reaction>
</comment>
<evidence type="ECO:0000256" key="2">
    <source>
        <dbReference type="ARBA" id="ARBA00011152"/>
    </source>
</evidence>
<evidence type="ECO:0000256" key="8">
    <source>
        <dbReference type="ARBA" id="ARBA00047838"/>
    </source>
</evidence>
<keyword evidence="5 10" id="KW-0315">Glutamine amidotransferase</keyword>
<dbReference type="EC" id="3.5.1.2" evidence="10"/>
<keyword evidence="3 10" id="KW-0028">Amino-acid biosynthesis</keyword>
<feature type="domain" description="Glutamine amidotransferase" evidence="12">
    <location>
        <begin position="5"/>
        <end position="187"/>
    </location>
</feature>
<name>A0A3A8QKV6_9BACT</name>
<dbReference type="InterPro" id="IPR017926">
    <property type="entry name" value="GATASE"/>
</dbReference>
<evidence type="ECO:0000256" key="5">
    <source>
        <dbReference type="ARBA" id="ARBA00022962"/>
    </source>
</evidence>
<protein>
    <recommendedName>
        <fullName evidence="10">Imidazole glycerol phosphate synthase subunit HisH</fullName>
        <ecNumber evidence="10">4.3.2.10</ecNumber>
    </recommendedName>
    <alternativeName>
        <fullName evidence="10">IGP synthase glutaminase subunit</fullName>
        <ecNumber evidence="10">3.5.1.2</ecNumber>
    </alternativeName>
    <alternativeName>
        <fullName evidence="10">IGP synthase subunit HisH</fullName>
    </alternativeName>
    <alternativeName>
        <fullName evidence="10">ImGP synthase subunit HisH</fullName>
        <shortName evidence="10">IGPS subunit HisH</shortName>
    </alternativeName>
</protein>
<dbReference type="HAMAP" id="MF_00278">
    <property type="entry name" value="HisH"/>
    <property type="match status" value="1"/>
</dbReference>
<reference evidence="14" key="1">
    <citation type="submission" date="2018-09" db="EMBL/GenBank/DDBJ databases">
        <authorList>
            <person name="Livingstone P.G."/>
            <person name="Whitworth D.E."/>
        </authorList>
    </citation>
    <scope>NUCLEOTIDE SEQUENCE [LARGE SCALE GENOMIC DNA]</scope>
    <source>
        <strain evidence="14">AB047A</strain>
    </source>
</reference>
<evidence type="ECO:0000256" key="4">
    <source>
        <dbReference type="ARBA" id="ARBA00022801"/>
    </source>
</evidence>
<comment type="subcellular location">
    <subcellularLocation>
        <location evidence="10">Cytoplasm</location>
    </subcellularLocation>
</comment>
<dbReference type="EC" id="4.3.2.10" evidence="10"/>
<dbReference type="GO" id="GO:0000107">
    <property type="term" value="F:imidazoleglycerol-phosphate synthase activity"/>
    <property type="evidence" value="ECO:0007669"/>
    <property type="project" value="UniProtKB-UniRule"/>
</dbReference>
<evidence type="ECO:0000256" key="6">
    <source>
        <dbReference type="ARBA" id="ARBA00023102"/>
    </source>
</evidence>
<keyword evidence="14" id="KW-1185">Reference proteome</keyword>
<dbReference type="UniPathway" id="UPA00031">
    <property type="reaction ID" value="UER00010"/>
</dbReference>
<dbReference type="Proteomes" id="UP000282656">
    <property type="component" value="Unassembled WGS sequence"/>
</dbReference>
<keyword evidence="10" id="KW-0963">Cytoplasm</keyword>
<keyword evidence="7 10" id="KW-0456">Lyase</keyword>
<proteinExistence type="inferred from homology"/>
<feature type="active site" evidence="10 11">
    <location>
        <position position="178"/>
    </location>
</feature>
<keyword evidence="4 10" id="KW-0378">Hydrolase</keyword>
<dbReference type="PANTHER" id="PTHR42701:SF1">
    <property type="entry name" value="IMIDAZOLE GLYCEROL PHOSPHATE SYNTHASE SUBUNIT HISH"/>
    <property type="match status" value="1"/>
</dbReference>
<comment type="function">
    <text evidence="10">IGPS catalyzes the conversion of PRFAR and glutamine to IGP, AICAR and glutamate. The HisH subunit catalyzes the hydrolysis of glutamine to glutamate and ammonia as part of the synthesis of IGP and AICAR. The resulting ammonia molecule is channeled to the active site of HisF.</text>
</comment>
<gene>
    <name evidence="10 13" type="primary">hisH</name>
    <name evidence="13" type="ORF">D7X96_14905</name>
</gene>
<dbReference type="Pfam" id="PF00117">
    <property type="entry name" value="GATase"/>
    <property type="match status" value="1"/>
</dbReference>
<dbReference type="PANTHER" id="PTHR42701">
    <property type="entry name" value="IMIDAZOLE GLYCEROL PHOSPHATE SYNTHASE SUBUNIT HISH"/>
    <property type="match status" value="1"/>
</dbReference>
<evidence type="ECO:0000259" key="12">
    <source>
        <dbReference type="Pfam" id="PF00117"/>
    </source>
</evidence>
<evidence type="ECO:0000313" key="14">
    <source>
        <dbReference type="Proteomes" id="UP000282656"/>
    </source>
</evidence>
<dbReference type="Gene3D" id="3.40.50.880">
    <property type="match status" value="1"/>
</dbReference>
<evidence type="ECO:0000256" key="7">
    <source>
        <dbReference type="ARBA" id="ARBA00023239"/>
    </source>
</evidence>
<feature type="active site" evidence="10 11">
    <location>
        <position position="176"/>
    </location>
</feature>
<evidence type="ECO:0000256" key="11">
    <source>
        <dbReference type="PIRSR" id="PIRSR000495-1"/>
    </source>
</evidence>
<dbReference type="GO" id="GO:0004359">
    <property type="term" value="F:glutaminase activity"/>
    <property type="evidence" value="ECO:0007669"/>
    <property type="project" value="UniProtKB-EC"/>
</dbReference>
<feature type="active site" description="Nucleophile" evidence="10 11">
    <location>
        <position position="79"/>
    </location>
</feature>
<evidence type="ECO:0000256" key="9">
    <source>
        <dbReference type="ARBA" id="ARBA00049534"/>
    </source>
</evidence>
<dbReference type="GO" id="GO:0000105">
    <property type="term" value="P:L-histidine biosynthetic process"/>
    <property type="evidence" value="ECO:0007669"/>
    <property type="project" value="UniProtKB-UniRule"/>
</dbReference>
<dbReference type="AlphaFoldDB" id="A0A3A8QKV6"/>
<evidence type="ECO:0000256" key="3">
    <source>
        <dbReference type="ARBA" id="ARBA00022605"/>
    </source>
</evidence>
<dbReference type="OrthoDB" id="9807749at2"/>